<evidence type="ECO:0000313" key="8">
    <source>
        <dbReference type="Proteomes" id="UP001221142"/>
    </source>
</evidence>
<dbReference type="InterPro" id="IPR050815">
    <property type="entry name" value="TF_fung"/>
</dbReference>
<keyword evidence="3" id="KW-0805">Transcription regulation</keyword>
<evidence type="ECO:0000259" key="6">
    <source>
        <dbReference type="Pfam" id="PF04082"/>
    </source>
</evidence>
<proteinExistence type="predicted"/>
<dbReference type="PANTHER" id="PTHR47338:SF29">
    <property type="entry name" value="ZN(2)-C6 FUNGAL-TYPE DOMAIN-CONTAINING PROTEIN"/>
    <property type="match status" value="1"/>
</dbReference>
<organism evidence="7 8">
    <name type="scientific">Roridomyces roridus</name>
    <dbReference type="NCBI Taxonomy" id="1738132"/>
    <lineage>
        <taxon>Eukaryota</taxon>
        <taxon>Fungi</taxon>
        <taxon>Dikarya</taxon>
        <taxon>Basidiomycota</taxon>
        <taxon>Agaricomycotina</taxon>
        <taxon>Agaricomycetes</taxon>
        <taxon>Agaricomycetidae</taxon>
        <taxon>Agaricales</taxon>
        <taxon>Marasmiineae</taxon>
        <taxon>Mycenaceae</taxon>
        <taxon>Roridomyces</taxon>
    </lineage>
</organism>
<keyword evidence="4" id="KW-0804">Transcription</keyword>
<dbReference type="CDD" id="cd12148">
    <property type="entry name" value="fungal_TF_MHR"/>
    <property type="match status" value="1"/>
</dbReference>
<dbReference type="GO" id="GO:0005634">
    <property type="term" value="C:nucleus"/>
    <property type="evidence" value="ECO:0007669"/>
    <property type="project" value="UniProtKB-SubCell"/>
</dbReference>
<dbReference type="InterPro" id="IPR007219">
    <property type="entry name" value="XnlR_reg_dom"/>
</dbReference>
<dbReference type="PANTHER" id="PTHR47338">
    <property type="entry name" value="ZN(II)2CYS6 TRANSCRIPTION FACTOR (EUROFUNG)-RELATED"/>
    <property type="match status" value="1"/>
</dbReference>
<dbReference type="InterPro" id="IPR036864">
    <property type="entry name" value="Zn2-C6_fun-type_DNA-bd_sf"/>
</dbReference>
<reference evidence="7" key="1">
    <citation type="submission" date="2023-03" db="EMBL/GenBank/DDBJ databases">
        <title>Massive genome expansion in bonnet fungi (Mycena s.s.) driven by repeated elements and novel gene families across ecological guilds.</title>
        <authorList>
            <consortium name="Lawrence Berkeley National Laboratory"/>
            <person name="Harder C.B."/>
            <person name="Miyauchi S."/>
            <person name="Viragh M."/>
            <person name="Kuo A."/>
            <person name="Thoen E."/>
            <person name="Andreopoulos B."/>
            <person name="Lu D."/>
            <person name="Skrede I."/>
            <person name="Drula E."/>
            <person name="Henrissat B."/>
            <person name="Morin E."/>
            <person name="Kohler A."/>
            <person name="Barry K."/>
            <person name="LaButti K."/>
            <person name="Morin E."/>
            <person name="Salamov A."/>
            <person name="Lipzen A."/>
            <person name="Mereny Z."/>
            <person name="Hegedus B."/>
            <person name="Baldrian P."/>
            <person name="Stursova M."/>
            <person name="Weitz H."/>
            <person name="Taylor A."/>
            <person name="Grigoriev I.V."/>
            <person name="Nagy L.G."/>
            <person name="Martin F."/>
            <person name="Kauserud H."/>
        </authorList>
    </citation>
    <scope>NUCLEOTIDE SEQUENCE</scope>
    <source>
        <strain evidence="7">9284</strain>
    </source>
</reference>
<comment type="subcellular location">
    <subcellularLocation>
        <location evidence="1">Nucleus</location>
    </subcellularLocation>
</comment>
<accession>A0AAD7FWR7</accession>
<dbReference type="Proteomes" id="UP001221142">
    <property type="component" value="Unassembled WGS sequence"/>
</dbReference>
<protein>
    <recommendedName>
        <fullName evidence="6">Xylanolytic transcriptional activator regulatory domain-containing protein</fullName>
    </recommendedName>
</protein>
<dbReference type="GO" id="GO:0008270">
    <property type="term" value="F:zinc ion binding"/>
    <property type="evidence" value="ECO:0007669"/>
    <property type="project" value="InterPro"/>
</dbReference>
<name>A0AAD7FWR7_9AGAR</name>
<dbReference type="EMBL" id="JARKIF010000004">
    <property type="protein sequence ID" value="KAJ7641957.1"/>
    <property type="molecule type" value="Genomic_DNA"/>
</dbReference>
<evidence type="ECO:0000313" key="7">
    <source>
        <dbReference type="EMBL" id="KAJ7641957.1"/>
    </source>
</evidence>
<dbReference type="GO" id="GO:0003677">
    <property type="term" value="F:DNA binding"/>
    <property type="evidence" value="ECO:0007669"/>
    <property type="project" value="InterPro"/>
</dbReference>
<evidence type="ECO:0000256" key="2">
    <source>
        <dbReference type="ARBA" id="ARBA00022723"/>
    </source>
</evidence>
<sequence length="532" mass="59163">MAGSSEQALQRGQAYTDEQRLALRWSVRDSATRFRFLRPKCGQCTRGRRLEDCEYTDNSNRTRAQRLEEDISRIESRIHQLENAAPAGESVILNHPYQPQNDWWVSPEPPSGVTKILESKRLIKDRLDNFLPYAFDWGFFLDPAAFRHSALLPHPIGHPARPSPPLLLAVCLIGIALSQSPSIRAHENTFLSRTLAALPVSLAGLHPQKALHALQAEVLLATYFFATERALEGKYHTAAAASLAVPVSVRNSRGQTLELVELDAYWTTVILDKSWAAALGTHPNIPDSDDMLRMKWPGQEDVFFIEPSTVSQFLDGTEEYTPVPSAKTVLAKAAFLWERAKKLVAHWTEGMTQQQASWFCAKFNLLDSRMQELQSITTVVGHGHENKAGFFMGRSIAYAATIQLHGTFASGNHNAESKRRCLEAAKGILSLVPEAGDLYSASSAFVNPIISTIWVSACEIAIDEIAAMRAIRLGWATPDDAETVVVSLLNNAMEVMKSKFQLGPGPWNLMRRDLTKIEQEYVGRLRLFEGGS</sequence>
<dbReference type="Gene3D" id="4.10.240.10">
    <property type="entry name" value="Zn(2)-C6 fungal-type DNA-binding domain"/>
    <property type="match status" value="1"/>
</dbReference>
<evidence type="ECO:0000256" key="4">
    <source>
        <dbReference type="ARBA" id="ARBA00023163"/>
    </source>
</evidence>
<dbReference type="AlphaFoldDB" id="A0AAD7FWR7"/>
<evidence type="ECO:0000256" key="5">
    <source>
        <dbReference type="ARBA" id="ARBA00023242"/>
    </source>
</evidence>
<evidence type="ECO:0000256" key="1">
    <source>
        <dbReference type="ARBA" id="ARBA00004123"/>
    </source>
</evidence>
<feature type="domain" description="Xylanolytic transcriptional activator regulatory" evidence="6">
    <location>
        <begin position="162"/>
        <end position="289"/>
    </location>
</feature>
<keyword evidence="5" id="KW-0539">Nucleus</keyword>
<gene>
    <name evidence="7" type="ORF">FB45DRAFT_1126177</name>
</gene>
<comment type="caution">
    <text evidence="7">The sequence shown here is derived from an EMBL/GenBank/DDBJ whole genome shotgun (WGS) entry which is preliminary data.</text>
</comment>
<dbReference type="Pfam" id="PF04082">
    <property type="entry name" value="Fungal_trans"/>
    <property type="match status" value="1"/>
</dbReference>
<dbReference type="GO" id="GO:0000981">
    <property type="term" value="F:DNA-binding transcription factor activity, RNA polymerase II-specific"/>
    <property type="evidence" value="ECO:0007669"/>
    <property type="project" value="InterPro"/>
</dbReference>
<keyword evidence="2" id="KW-0479">Metal-binding</keyword>
<dbReference type="GO" id="GO:0006351">
    <property type="term" value="P:DNA-templated transcription"/>
    <property type="evidence" value="ECO:0007669"/>
    <property type="project" value="InterPro"/>
</dbReference>
<evidence type="ECO:0000256" key="3">
    <source>
        <dbReference type="ARBA" id="ARBA00023015"/>
    </source>
</evidence>
<keyword evidence="8" id="KW-1185">Reference proteome</keyword>